<gene>
    <name evidence="1" type="ORF">LPLAT_LOCUS9850</name>
</gene>
<name>A0AAV2NXV6_9HYME</name>
<reference evidence="1" key="1">
    <citation type="submission" date="2024-04" db="EMBL/GenBank/DDBJ databases">
        <authorList>
            <consortium name="Molecular Ecology Group"/>
        </authorList>
    </citation>
    <scope>NUCLEOTIDE SEQUENCE</scope>
</reference>
<dbReference type="EMBL" id="OZ034828">
    <property type="protein sequence ID" value="CAL1684175.1"/>
    <property type="molecule type" value="Genomic_DNA"/>
</dbReference>
<protein>
    <submittedName>
        <fullName evidence="1">Uncharacterized protein</fullName>
    </submittedName>
</protein>
<evidence type="ECO:0000313" key="2">
    <source>
        <dbReference type="Proteomes" id="UP001497644"/>
    </source>
</evidence>
<accession>A0AAV2NXV6</accession>
<sequence>MRHAMKRDRYGFLRDTRSSISESVPRLSFCVLGSVSSGKSEKEKEGKISPRDVWGNFQTTPMTRNKLAKEITKFNRVLIPLLEE</sequence>
<evidence type="ECO:0000313" key="1">
    <source>
        <dbReference type="EMBL" id="CAL1684175.1"/>
    </source>
</evidence>
<organism evidence="1 2">
    <name type="scientific">Lasius platythorax</name>
    <dbReference type="NCBI Taxonomy" id="488582"/>
    <lineage>
        <taxon>Eukaryota</taxon>
        <taxon>Metazoa</taxon>
        <taxon>Ecdysozoa</taxon>
        <taxon>Arthropoda</taxon>
        <taxon>Hexapoda</taxon>
        <taxon>Insecta</taxon>
        <taxon>Pterygota</taxon>
        <taxon>Neoptera</taxon>
        <taxon>Endopterygota</taxon>
        <taxon>Hymenoptera</taxon>
        <taxon>Apocrita</taxon>
        <taxon>Aculeata</taxon>
        <taxon>Formicoidea</taxon>
        <taxon>Formicidae</taxon>
        <taxon>Formicinae</taxon>
        <taxon>Lasius</taxon>
        <taxon>Lasius</taxon>
    </lineage>
</organism>
<dbReference type="Proteomes" id="UP001497644">
    <property type="component" value="Chromosome 5"/>
</dbReference>
<proteinExistence type="predicted"/>
<keyword evidence="2" id="KW-1185">Reference proteome</keyword>
<dbReference type="AlphaFoldDB" id="A0AAV2NXV6"/>